<dbReference type="InterPro" id="IPR006334">
    <property type="entry name" value="Glut_cys_ligase"/>
</dbReference>
<keyword evidence="4 8" id="KW-0317">Glutathione biosynthesis</keyword>
<reference evidence="11 12" key="1">
    <citation type="submission" date="2012-11" db="EMBL/GenBank/DDBJ databases">
        <title>Genome assembly of Thiorhodococcus sp. AK35.</title>
        <authorList>
            <person name="Nupur N."/>
            <person name="Khatri I."/>
            <person name="Subramanian S."/>
            <person name="Pinnaka A."/>
        </authorList>
    </citation>
    <scope>NUCLEOTIDE SEQUENCE [LARGE SCALE GENOMIC DNA]</scope>
    <source>
        <strain evidence="11 12">AK35</strain>
    </source>
</reference>
<dbReference type="InterPro" id="IPR007370">
    <property type="entry name" value="Glu_cys_ligase"/>
</dbReference>
<dbReference type="GO" id="GO:0046872">
    <property type="term" value="F:metal ion binding"/>
    <property type="evidence" value="ECO:0007669"/>
    <property type="project" value="TreeGrafter"/>
</dbReference>
<dbReference type="Gene3D" id="3.30.590.20">
    <property type="match status" value="1"/>
</dbReference>
<evidence type="ECO:0000256" key="3">
    <source>
        <dbReference type="ARBA" id="ARBA00022598"/>
    </source>
</evidence>
<sequence length="541" mass="61511">MTAEQAPLERRIERLRLEGGRGIFAENRVGLEKEGLRVGASGKLARTSHPRELGAALTHPYITTDFSEALIELITPALTDSAEALDFLEDIHRFVYLHLGEELLWATSMPCVLEGARSIPLARYGTSNAGIMKTVYRRGLGNRYGRTMQVIAGVHFNFSFGEDFWRLYQRQEADGADPVTFRSAAQMGMIRNLQRRGWLIPYLFGASPAVCASFVQDQSTDLEPFDSSTLYYPYATSLRMGDIGYQNKQEEGTGMKACYDSLDSYVRSLDWAIQTPCPQYESIGVKIGDRYEQLNANVLQIENEYYSTVRPKQLTRWMEKPTQALKRRGILYVELRSLDVNPFEPLGIGLDQMLFIETLMLYCLLSESPHVAATERDHIDENLVLTAHRGREPGLTLMWDRRPVALKVWASELLDRMVAVAELLDGGADGPRSQTLRRQMDKVTHPDLTPSARLLETMRERREGFFAVSRRLSEEHRAYFLADPPSDARSVLFEELALESIRRQAEIEAADDRSFDDFLRDYFAQDEEGAETRPAWARPDP</sequence>
<dbReference type="RefSeq" id="WP_052348012.1">
    <property type="nucleotide sequence ID" value="NZ_AONC01000028.1"/>
</dbReference>
<evidence type="ECO:0000256" key="8">
    <source>
        <dbReference type="HAMAP-Rule" id="MF_00578"/>
    </source>
</evidence>
<dbReference type="PANTHER" id="PTHR38761:SF1">
    <property type="entry name" value="GLUTAMATE--CYSTEINE LIGASE"/>
    <property type="match status" value="1"/>
</dbReference>
<dbReference type="InterPro" id="IPR014746">
    <property type="entry name" value="Gln_synth/guanido_kin_cat_dom"/>
</dbReference>
<dbReference type="PANTHER" id="PTHR38761">
    <property type="entry name" value="GLUTAMATE--CYSTEINE LIGASE"/>
    <property type="match status" value="1"/>
</dbReference>
<feature type="domain" description="Glutamate--cysteine ligase" evidence="10">
    <location>
        <begin position="19"/>
        <end position="383"/>
    </location>
</feature>
<dbReference type="AlphaFoldDB" id="W9VDY1"/>
<comment type="pathway">
    <text evidence="1 8 9">Sulfur metabolism; glutathione biosynthesis; glutathione from L-cysteine and L-glutamate: step 1/2.</text>
</comment>
<keyword evidence="12" id="KW-1185">Reference proteome</keyword>
<evidence type="ECO:0000256" key="2">
    <source>
        <dbReference type="ARBA" id="ARBA00008772"/>
    </source>
</evidence>
<gene>
    <name evidence="8" type="primary">gshA</name>
    <name evidence="11" type="ORF">D779_1499</name>
</gene>
<name>W9VDY1_9GAMM</name>
<dbReference type="EC" id="6.3.2.2" evidence="8"/>
<dbReference type="EMBL" id="AONC01000028">
    <property type="protein sequence ID" value="EXJ15201.1"/>
    <property type="molecule type" value="Genomic_DNA"/>
</dbReference>
<evidence type="ECO:0000313" key="12">
    <source>
        <dbReference type="Proteomes" id="UP000019460"/>
    </source>
</evidence>
<protein>
    <recommendedName>
        <fullName evidence="8">Glutamate--cysteine ligase</fullName>
        <ecNumber evidence="8">6.3.2.2</ecNumber>
    </recommendedName>
    <alternativeName>
        <fullName evidence="8">Gamma-ECS</fullName>
        <shortName evidence="8">GCS</shortName>
    </alternativeName>
    <alternativeName>
        <fullName evidence="8">Gamma-glutamylcysteine synthetase</fullName>
    </alternativeName>
</protein>
<evidence type="ECO:0000256" key="6">
    <source>
        <dbReference type="ARBA" id="ARBA00022840"/>
    </source>
</evidence>
<comment type="caution">
    <text evidence="11">The sequence shown here is derived from an EMBL/GenBank/DDBJ whole genome shotgun (WGS) entry which is preliminary data.</text>
</comment>
<keyword evidence="3 8" id="KW-0436">Ligase</keyword>
<comment type="similarity">
    <text evidence="2 8">Belongs to the glutamate--cysteine ligase type 1 family. Type 1 subfamily.</text>
</comment>
<evidence type="ECO:0000313" key="11">
    <source>
        <dbReference type="EMBL" id="EXJ15201.1"/>
    </source>
</evidence>
<evidence type="ECO:0000259" key="10">
    <source>
        <dbReference type="Pfam" id="PF04262"/>
    </source>
</evidence>
<dbReference type="UniPathway" id="UPA00142">
    <property type="reaction ID" value="UER00209"/>
</dbReference>
<dbReference type="Proteomes" id="UP000019460">
    <property type="component" value="Unassembled WGS sequence"/>
</dbReference>
<dbReference type="GO" id="GO:0006750">
    <property type="term" value="P:glutathione biosynthetic process"/>
    <property type="evidence" value="ECO:0007669"/>
    <property type="project" value="UniProtKB-UniRule"/>
</dbReference>
<dbReference type="GO" id="GO:0005829">
    <property type="term" value="C:cytosol"/>
    <property type="evidence" value="ECO:0007669"/>
    <property type="project" value="TreeGrafter"/>
</dbReference>
<dbReference type="STRING" id="1249627.D779_1499"/>
<dbReference type="HAMAP" id="MF_00578">
    <property type="entry name" value="Glu_cys_ligase"/>
    <property type="match status" value="1"/>
</dbReference>
<proteinExistence type="inferred from homology"/>
<dbReference type="OrthoDB" id="9803907at2"/>
<dbReference type="Pfam" id="PF04262">
    <property type="entry name" value="Glu_cys_ligase"/>
    <property type="match status" value="1"/>
</dbReference>
<dbReference type="NCBIfam" id="TIGR01434">
    <property type="entry name" value="glu_cys_ligase"/>
    <property type="match status" value="1"/>
</dbReference>
<dbReference type="GO" id="GO:0005524">
    <property type="term" value="F:ATP binding"/>
    <property type="evidence" value="ECO:0007669"/>
    <property type="project" value="UniProtKB-KW"/>
</dbReference>
<dbReference type="PATRIC" id="fig|1249627.3.peg.1948"/>
<dbReference type="SUPFAM" id="SSF55931">
    <property type="entry name" value="Glutamine synthetase/guanido kinase"/>
    <property type="match status" value="1"/>
</dbReference>
<organism evidence="11 12">
    <name type="scientific">Imhoffiella purpurea</name>
    <dbReference type="NCBI Taxonomy" id="1249627"/>
    <lineage>
        <taxon>Bacteria</taxon>
        <taxon>Pseudomonadati</taxon>
        <taxon>Pseudomonadota</taxon>
        <taxon>Gammaproteobacteria</taxon>
        <taxon>Chromatiales</taxon>
        <taxon>Chromatiaceae</taxon>
        <taxon>Imhoffiella</taxon>
    </lineage>
</organism>
<evidence type="ECO:0000256" key="9">
    <source>
        <dbReference type="RuleBase" id="RU004391"/>
    </source>
</evidence>
<dbReference type="eggNOG" id="COG2918">
    <property type="taxonomic scope" value="Bacteria"/>
</dbReference>
<keyword evidence="5 8" id="KW-0547">Nucleotide-binding</keyword>
<comment type="catalytic activity">
    <reaction evidence="7 8 9">
        <text>L-cysteine + L-glutamate + ATP = gamma-L-glutamyl-L-cysteine + ADP + phosphate + H(+)</text>
        <dbReference type="Rhea" id="RHEA:13285"/>
        <dbReference type="ChEBI" id="CHEBI:15378"/>
        <dbReference type="ChEBI" id="CHEBI:29985"/>
        <dbReference type="ChEBI" id="CHEBI:30616"/>
        <dbReference type="ChEBI" id="CHEBI:35235"/>
        <dbReference type="ChEBI" id="CHEBI:43474"/>
        <dbReference type="ChEBI" id="CHEBI:58173"/>
        <dbReference type="ChEBI" id="CHEBI:456216"/>
        <dbReference type="EC" id="6.3.2.2"/>
    </reaction>
</comment>
<evidence type="ECO:0000256" key="7">
    <source>
        <dbReference type="ARBA" id="ARBA00048819"/>
    </source>
</evidence>
<evidence type="ECO:0000256" key="1">
    <source>
        <dbReference type="ARBA" id="ARBA00005006"/>
    </source>
</evidence>
<evidence type="ECO:0000256" key="4">
    <source>
        <dbReference type="ARBA" id="ARBA00022684"/>
    </source>
</evidence>
<accession>W9VDY1</accession>
<evidence type="ECO:0000256" key="5">
    <source>
        <dbReference type="ARBA" id="ARBA00022741"/>
    </source>
</evidence>
<keyword evidence="6 8" id="KW-0067">ATP-binding</keyword>
<dbReference type="GO" id="GO:0004357">
    <property type="term" value="F:glutamate-cysteine ligase activity"/>
    <property type="evidence" value="ECO:0007669"/>
    <property type="project" value="UniProtKB-UniRule"/>
</dbReference>